<feature type="domain" description="Phytase-like" evidence="1">
    <location>
        <begin position="26"/>
        <end position="269"/>
    </location>
</feature>
<dbReference type="Pfam" id="PF13449">
    <property type="entry name" value="Phytase-like"/>
    <property type="match status" value="1"/>
</dbReference>
<dbReference type="AlphaFoldDB" id="A0A7H1N698"/>
<reference evidence="2 3" key="1">
    <citation type="submission" date="2020-05" db="EMBL/GenBank/DDBJ databases">
        <title>Complete closed genome sequence of Defluviicoccus vanus.</title>
        <authorList>
            <person name="Bessarab I."/>
            <person name="Arumugam K."/>
            <person name="Maszenan A.M."/>
            <person name="Seviour R.J."/>
            <person name="Williams R.B."/>
        </authorList>
    </citation>
    <scope>NUCLEOTIDE SEQUENCE [LARGE SCALE GENOMIC DNA]</scope>
    <source>
        <strain evidence="2 3">Ben 114</strain>
    </source>
</reference>
<dbReference type="KEGG" id="dvn:HQ394_09265"/>
<proteinExistence type="predicted"/>
<dbReference type="InterPro" id="IPR014567">
    <property type="entry name" value="UCP031900"/>
</dbReference>
<dbReference type="EMBL" id="CP053923">
    <property type="protein sequence ID" value="QNT71234.1"/>
    <property type="molecule type" value="Genomic_DNA"/>
</dbReference>
<dbReference type="InterPro" id="IPR027372">
    <property type="entry name" value="Phytase-like_dom"/>
</dbReference>
<evidence type="ECO:0000259" key="1">
    <source>
        <dbReference type="Pfam" id="PF13449"/>
    </source>
</evidence>
<sequence>MATRSGRGWERWSFAAVSNCGRSDPRFGGLSGLRVSADGKRFVAITDVGFWMAGALRYDAKGRLVGVADVALEPLRDAAGRALTRKRDADAEAVSEAPGGGYIVAFEGRHRLVRYRRIGGPGETLATPPELADAPVNGGIEALTTLADGRLLIITETMEVDAGSVGSGVRGWTGPAPWRPLVWPTDAGFRPTEAATLPNGDVLILERRFPLLAARLRRIGGKQLQTGGALRPEEIARFEGSLTFDNMEAMAVRRGASGETLVFLASDDNQNTFQHTLLLLFELLPTP</sequence>
<organism evidence="2 3">
    <name type="scientific">Defluviicoccus vanus</name>
    <dbReference type="NCBI Taxonomy" id="111831"/>
    <lineage>
        <taxon>Bacteria</taxon>
        <taxon>Pseudomonadati</taxon>
        <taxon>Pseudomonadota</taxon>
        <taxon>Alphaproteobacteria</taxon>
        <taxon>Rhodospirillales</taxon>
        <taxon>Rhodospirillaceae</taxon>
        <taxon>Defluviicoccus</taxon>
    </lineage>
</organism>
<evidence type="ECO:0000313" key="3">
    <source>
        <dbReference type="Proteomes" id="UP000516369"/>
    </source>
</evidence>
<dbReference type="PIRSF" id="PIRSF031900">
    <property type="entry name" value="UCP031900"/>
    <property type="match status" value="1"/>
</dbReference>
<protein>
    <submittedName>
        <fullName evidence="2">Esterase-like activity of phytase family protein</fullName>
    </submittedName>
</protein>
<keyword evidence="3" id="KW-1185">Reference proteome</keyword>
<accession>A0A7H1N698</accession>
<name>A0A7H1N698_9PROT</name>
<evidence type="ECO:0000313" key="2">
    <source>
        <dbReference type="EMBL" id="QNT71234.1"/>
    </source>
</evidence>
<dbReference type="RefSeq" id="WP_190263225.1">
    <property type="nucleotide sequence ID" value="NZ_CP053923.1"/>
</dbReference>
<dbReference type="SUPFAM" id="SSF50956">
    <property type="entry name" value="Thermostable phytase (3-phytase)"/>
    <property type="match status" value="1"/>
</dbReference>
<gene>
    <name evidence="2" type="ORF">HQ394_09265</name>
</gene>
<dbReference type="Proteomes" id="UP000516369">
    <property type="component" value="Chromosome"/>
</dbReference>